<accession>A0A319EB48</accession>
<sequence length="142" mass="16198">MAGYAWTEPEIALVVYFASIGLQHEVIAELLRQRQFSRTVIAVQGKIKEICAKSGIGKKPRHWNKIQVNNFIETLAIPEIDRLLLPSCEDQEIVSRDIDLEMEYIERRQPATELAMPLLPYIGRNENEMVLGFPGSHLLVIL</sequence>
<dbReference type="VEuPathDB" id="FungiDB:BO78DRAFT_417744"/>
<evidence type="ECO:0000313" key="2">
    <source>
        <dbReference type="Proteomes" id="UP000248423"/>
    </source>
</evidence>
<organism evidence="1 2">
    <name type="scientific">Aspergillus sclerotiicarbonarius (strain CBS 121057 / IBT 28362)</name>
    <dbReference type="NCBI Taxonomy" id="1448318"/>
    <lineage>
        <taxon>Eukaryota</taxon>
        <taxon>Fungi</taxon>
        <taxon>Dikarya</taxon>
        <taxon>Ascomycota</taxon>
        <taxon>Pezizomycotina</taxon>
        <taxon>Eurotiomycetes</taxon>
        <taxon>Eurotiomycetidae</taxon>
        <taxon>Eurotiales</taxon>
        <taxon>Aspergillaceae</taxon>
        <taxon>Aspergillus</taxon>
        <taxon>Aspergillus subgen. Circumdati</taxon>
    </lineage>
</organism>
<dbReference type="Proteomes" id="UP000248423">
    <property type="component" value="Unassembled WGS sequence"/>
</dbReference>
<protein>
    <submittedName>
        <fullName evidence="1">Uncharacterized protein</fullName>
    </submittedName>
</protein>
<gene>
    <name evidence="1" type="ORF">BO78DRAFT_417744</name>
</gene>
<dbReference type="EMBL" id="KZ826342">
    <property type="protein sequence ID" value="PYI07372.1"/>
    <property type="molecule type" value="Genomic_DNA"/>
</dbReference>
<keyword evidence="2" id="KW-1185">Reference proteome</keyword>
<dbReference type="OrthoDB" id="4480108at2759"/>
<reference evidence="1 2" key="1">
    <citation type="submission" date="2018-02" db="EMBL/GenBank/DDBJ databases">
        <title>The genomes of Aspergillus section Nigri reveals drivers in fungal speciation.</title>
        <authorList>
            <consortium name="DOE Joint Genome Institute"/>
            <person name="Vesth T.C."/>
            <person name="Nybo J."/>
            <person name="Theobald S."/>
            <person name="Brandl J."/>
            <person name="Frisvad J.C."/>
            <person name="Nielsen K.F."/>
            <person name="Lyhne E.K."/>
            <person name="Kogle M.E."/>
            <person name="Kuo A."/>
            <person name="Riley R."/>
            <person name="Clum A."/>
            <person name="Nolan M."/>
            <person name="Lipzen A."/>
            <person name="Salamov A."/>
            <person name="Henrissat B."/>
            <person name="Wiebenga A."/>
            <person name="De vries R.P."/>
            <person name="Grigoriev I.V."/>
            <person name="Mortensen U.H."/>
            <person name="Andersen M.R."/>
            <person name="Baker S.E."/>
        </authorList>
    </citation>
    <scope>NUCLEOTIDE SEQUENCE [LARGE SCALE GENOMIC DNA]</scope>
    <source>
        <strain evidence="1 2">CBS 121057</strain>
    </source>
</reference>
<proteinExistence type="predicted"/>
<name>A0A319EB48_ASPSB</name>
<evidence type="ECO:0000313" key="1">
    <source>
        <dbReference type="EMBL" id="PYI07372.1"/>
    </source>
</evidence>
<dbReference type="AlphaFoldDB" id="A0A319EB48"/>